<dbReference type="Proteomes" id="UP000251960">
    <property type="component" value="Chromosome 10"/>
</dbReference>
<gene>
    <name evidence="1" type="ORF">Zm00014a_021504</name>
</gene>
<evidence type="ECO:0000313" key="1">
    <source>
        <dbReference type="EMBL" id="PWZ43805.1"/>
    </source>
</evidence>
<dbReference type="AlphaFoldDB" id="A0A3L6G9W0"/>
<comment type="caution">
    <text evidence="1">The sequence shown here is derived from an EMBL/GenBank/DDBJ whole genome shotgun (WGS) entry which is preliminary data.</text>
</comment>
<name>A0A3L6G9W0_MAIZE</name>
<dbReference type="EMBL" id="NCVQ01000002">
    <property type="protein sequence ID" value="PWZ43805.1"/>
    <property type="molecule type" value="Genomic_DNA"/>
</dbReference>
<proteinExistence type="predicted"/>
<reference evidence="1 2" key="1">
    <citation type="journal article" date="2018" name="Nat. Genet.">
        <title>Extensive intraspecific gene order and gene structural variations between Mo17 and other maize genomes.</title>
        <authorList>
            <person name="Sun S."/>
            <person name="Zhou Y."/>
            <person name="Chen J."/>
            <person name="Shi J."/>
            <person name="Zhao H."/>
            <person name="Zhao H."/>
            <person name="Song W."/>
            <person name="Zhang M."/>
            <person name="Cui Y."/>
            <person name="Dong X."/>
            <person name="Liu H."/>
            <person name="Ma X."/>
            <person name="Jiao Y."/>
            <person name="Wang B."/>
            <person name="Wei X."/>
            <person name="Stein J.C."/>
            <person name="Glaubitz J.C."/>
            <person name="Lu F."/>
            <person name="Yu G."/>
            <person name="Liang C."/>
            <person name="Fengler K."/>
            <person name="Li B."/>
            <person name="Rafalski A."/>
            <person name="Schnable P.S."/>
            <person name="Ware D.H."/>
            <person name="Buckler E.S."/>
            <person name="Lai J."/>
        </authorList>
    </citation>
    <scope>NUCLEOTIDE SEQUENCE [LARGE SCALE GENOMIC DNA]</scope>
    <source>
        <strain evidence="2">cv. Missouri 17</strain>
        <tissue evidence="1">Seedling</tissue>
    </source>
</reference>
<accession>A0A3L6G9W0</accession>
<organism evidence="1 2">
    <name type="scientific">Zea mays</name>
    <name type="common">Maize</name>
    <dbReference type="NCBI Taxonomy" id="4577"/>
    <lineage>
        <taxon>Eukaryota</taxon>
        <taxon>Viridiplantae</taxon>
        <taxon>Streptophyta</taxon>
        <taxon>Embryophyta</taxon>
        <taxon>Tracheophyta</taxon>
        <taxon>Spermatophyta</taxon>
        <taxon>Magnoliopsida</taxon>
        <taxon>Liliopsida</taxon>
        <taxon>Poales</taxon>
        <taxon>Poaceae</taxon>
        <taxon>PACMAD clade</taxon>
        <taxon>Panicoideae</taxon>
        <taxon>Andropogonodae</taxon>
        <taxon>Andropogoneae</taxon>
        <taxon>Tripsacinae</taxon>
        <taxon>Zea</taxon>
    </lineage>
</organism>
<protein>
    <submittedName>
        <fullName evidence="1">Uncharacterized protein</fullName>
    </submittedName>
</protein>
<sequence length="86" mass="9889">MIVTPVDVFCIPFNEKNTTQRCGDLNNHETWWRCTSVSNHIFPNCMLHVENRFTCVDTKKLAPHSSNIILIKSGQQRMSQRAGVKD</sequence>
<evidence type="ECO:0000313" key="2">
    <source>
        <dbReference type="Proteomes" id="UP000251960"/>
    </source>
</evidence>